<dbReference type="InterPro" id="IPR009459">
    <property type="entry name" value="MucBP_dom"/>
</dbReference>
<dbReference type="RefSeq" id="WP_153383384.1">
    <property type="nucleotide sequence ID" value="NZ_VDFM01000008.1"/>
</dbReference>
<feature type="signal peptide" evidence="3">
    <location>
        <begin position="1"/>
        <end position="29"/>
    </location>
</feature>
<feature type="compositionally biased region" description="Low complexity" evidence="2">
    <location>
        <begin position="785"/>
        <end position="825"/>
    </location>
</feature>
<dbReference type="OrthoDB" id="2279546at2"/>
<evidence type="ECO:0000256" key="3">
    <source>
        <dbReference type="SAM" id="SignalP"/>
    </source>
</evidence>
<evidence type="ECO:0000259" key="4">
    <source>
        <dbReference type="Pfam" id="PF06458"/>
    </source>
</evidence>
<feature type="region of interest" description="Disordered" evidence="2">
    <location>
        <begin position="785"/>
        <end position="839"/>
    </location>
</feature>
<dbReference type="AlphaFoldDB" id="A0A5P0ZIA9"/>
<feature type="chain" id="PRO_5038369300" description="MucBP domain-containing protein" evidence="3">
    <location>
        <begin position="30"/>
        <end position="986"/>
    </location>
</feature>
<organism evidence="5 6">
    <name type="scientific">Companilactobacillus mishanensis</name>
    <dbReference type="NCBI Taxonomy" id="2486008"/>
    <lineage>
        <taxon>Bacteria</taxon>
        <taxon>Bacillati</taxon>
        <taxon>Bacillota</taxon>
        <taxon>Bacilli</taxon>
        <taxon>Lactobacillales</taxon>
        <taxon>Lactobacillaceae</taxon>
        <taxon>Companilactobacillus</taxon>
    </lineage>
</organism>
<proteinExistence type="predicted"/>
<keyword evidence="1" id="KW-0677">Repeat</keyword>
<name>A0A5P0ZIA9_9LACO</name>
<dbReference type="EMBL" id="VDFM01000008">
    <property type="protein sequence ID" value="MQS52800.1"/>
    <property type="molecule type" value="Genomic_DNA"/>
</dbReference>
<evidence type="ECO:0000313" key="6">
    <source>
        <dbReference type="Proteomes" id="UP000380386"/>
    </source>
</evidence>
<comment type="caution">
    <text evidence="5">The sequence shown here is derived from an EMBL/GenBank/DDBJ whole genome shotgun (WGS) entry which is preliminary data.</text>
</comment>
<dbReference type="Pfam" id="PF06458">
    <property type="entry name" value="MucBP"/>
    <property type="match status" value="1"/>
</dbReference>
<feature type="compositionally biased region" description="Polar residues" evidence="2">
    <location>
        <begin position="826"/>
        <end position="839"/>
    </location>
</feature>
<gene>
    <name evidence="5" type="ORF">FHL02_07170</name>
</gene>
<evidence type="ECO:0000313" key="5">
    <source>
        <dbReference type="EMBL" id="MQS52800.1"/>
    </source>
</evidence>
<reference evidence="5 6" key="1">
    <citation type="journal article" date="2019" name="Syst. Appl. Microbiol.">
        <title>Polyphasic characterization of two novel Lactobacillus spp. isolated from blown salami packages: Description of Lactobacillus halodurans sp. nov. and Lactobacillus salsicarnum sp. nov.</title>
        <authorList>
            <person name="Schuster J.A."/>
            <person name="Klingl A."/>
            <person name="Vogel R.F."/>
            <person name="Ehrmann M.A."/>
        </authorList>
    </citation>
    <scope>NUCLEOTIDE SEQUENCE [LARGE SCALE GENOMIC DNA]</scope>
    <source>
        <strain evidence="5 6">TMW 1.2118</strain>
    </source>
</reference>
<keyword evidence="3" id="KW-0732">Signal</keyword>
<protein>
    <recommendedName>
        <fullName evidence="4">MucBP domain-containing protein</fullName>
    </recommendedName>
</protein>
<sequence>MKKRNIFVSTMLCGIVMSSVITPSVVQGAAVLDSGEVENKKEITIPIRFVGGRYYQSGKISGTVGSTVNIEDKLPDGFELDDGEPSFIEINEKYINGITIKVVGKEMTGHVHFVDPSDAKTDFEPVDISGRVEEFIDITKFLPKGYKFKYDLSYYFFLDYGKSDYNVSISKIENEIVDNPVIFTTEDGIKIGNPMKISGRDGDEFSLDNLKLPEGYVLSENNQGNIIISNNDQIQHTVYIKKKETVINRIQFVTDDGEIVGKDSYVVEGKPKDKINLDDFEIFDRYELSNLDQTFTFNQEIDYLHKILVESKYKTRIVNFIDSVTHESIGSTEVHGYIGDKVEVNPWSLPDGYNITRNYSRALIIPRDKKTIDFVIDNEKNIYKNKIEFIDENGTTLHGAFYDRISGMIGEIVEVKARDLPDGFDFADDKRAFKIDLTNIPHIVRVKAQNTSSRVKFIDWDSRKQIGQIKEISGKVGTKFEFSLKDISDNYEFVPSNNFGNYKNASITLYKGVPEYQILIRKKQITNTIIFVDRFGKNVNSFNIRGNEGQIISHEKLQSDSEYPEFILDDTQYKMGKDGSTIFVKVSRNYVDKKLIFVDSKNKELGIELHHRLKVGTTFEVNKEYIPKGYKLVGKEYSIQILDDGKEQIIIKVQPLQIKNHFKLIEFENKSNVISEIDITGKTGDEIHLSQKQIGNGYKQFGSYHLSANNEEDKFIYVSKIVSNTINYYSPEGKLLDSRVVHGSLQDTIKLNAPKGYINPDNFNTLIPFAKDNSVRRIVVFPINVNNSGSNGNTSPNSSNNSSHGSGTSVGPNTGTATTVPNTPTQSNTGSTNSASKSATDINYQIGNNDKTQPKVENFKTVISTHSMKSLIPIFNIKGKHTGRNLANNTDWAVDKKTMINGELYYRVSTSEWIKAAHVFEYKNKVQTVITKHGDVSSLFNSRGEKIRARSLANNTGWYSDRTAMINGKLHYRVSTAEWLSAEDVQ</sequence>
<feature type="domain" description="MucBP" evidence="4">
    <location>
        <begin position="455"/>
        <end position="505"/>
    </location>
</feature>
<dbReference type="Proteomes" id="UP000380386">
    <property type="component" value="Unassembled WGS sequence"/>
</dbReference>
<accession>A0A5P0ZIA9</accession>
<evidence type="ECO:0000256" key="1">
    <source>
        <dbReference type="ARBA" id="ARBA00022737"/>
    </source>
</evidence>
<evidence type="ECO:0000256" key="2">
    <source>
        <dbReference type="SAM" id="MobiDB-lite"/>
    </source>
</evidence>